<evidence type="ECO:0000313" key="2">
    <source>
        <dbReference type="Ensembl" id="ENSSSCP00040025142.1"/>
    </source>
</evidence>
<dbReference type="Gene3D" id="2.60.40.10">
    <property type="entry name" value="Immunoglobulins"/>
    <property type="match status" value="1"/>
</dbReference>
<dbReference type="InterPro" id="IPR050150">
    <property type="entry name" value="IgV_Light_Chain"/>
</dbReference>
<sequence>MAAHAGSFTLCHLSTSSHPHPHLPHNLHMSPVSKPLNISEATCFSTGEDLVYPERPGQDYGLPASPSLLPAPLDLWMLWIYLFCFPSSASTSAETTLTQSPAFVSATPGDKVNITRKASQDIDDDIMCYQQKPGEAPRLLIKYASIHITGVPTRFSGSGYGTDFTLTIGNMISEDATYYFCQQDDNVPLTVISSPTKTSKCPKWGDLSCYLKYSICGTR</sequence>
<protein>
    <recommendedName>
        <fullName evidence="1">Immunoglobulin V-set domain-containing protein</fullName>
    </recommendedName>
</protein>
<dbReference type="Pfam" id="PF07686">
    <property type="entry name" value="V-set"/>
    <property type="match status" value="1"/>
</dbReference>
<dbReference type="InterPro" id="IPR013106">
    <property type="entry name" value="Ig_V-set"/>
</dbReference>
<evidence type="ECO:0000259" key="1">
    <source>
        <dbReference type="SMART" id="SM00406"/>
    </source>
</evidence>
<dbReference type="PANTHER" id="PTHR23267">
    <property type="entry name" value="IMMUNOGLOBULIN LIGHT CHAIN"/>
    <property type="match status" value="1"/>
</dbReference>
<dbReference type="InterPro" id="IPR013783">
    <property type="entry name" value="Ig-like_fold"/>
</dbReference>
<dbReference type="AlphaFoldDB" id="A0A8D1END6"/>
<dbReference type="Proteomes" id="UP000694722">
    <property type="component" value="Unplaced"/>
</dbReference>
<proteinExistence type="predicted"/>
<reference evidence="2" key="1">
    <citation type="submission" date="2025-05" db="UniProtKB">
        <authorList>
            <consortium name="Ensembl"/>
        </authorList>
    </citation>
    <scope>IDENTIFICATION</scope>
</reference>
<dbReference type="SUPFAM" id="SSF48726">
    <property type="entry name" value="Immunoglobulin"/>
    <property type="match status" value="1"/>
</dbReference>
<dbReference type="SMART" id="SM00406">
    <property type="entry name" value="IGv"/>
    <property type="match status" value="1"/>
</dbReference>
<evidence type="ECO:0000313" key="3">
    <source>
        <dbReference type="Proteomes" id="UP000694722"/>
    </source>
</evidence>
<feature type="domain" description="Immunoglobulin V-set" evidence="1">
    <location>
        <begin position="111"/>
        <end position="183"/>
    </location>
</feature>
<dbReference type="Ensembl" id="ENSSSCT00060049033.1">
    <property type="protein sequence ID" value="ENSSSCP00060020991.1"/>
    <property type="gene ID" value="ENSSSCG00060036188.1"/>
</dbReference>
<accession>A0A8D1END6</accession>
<name>A0A8D1END6_PIG</name>
<dbReference type="Ensembl" id="ENSSSCT00040059954.1">
    <property type="protein sequence ID" value="ENSSSCP00040025142.1"/>
    <property type="gene ID" value="ENSSSCG00040044721.1"/>
</dbReference>
<dbReference type="FunFam" id="2.60.40.10:FF:001230">
    <property type="entry name" value="Immunoglobulin kappa variable 8-16"/>
    <property type="match status" value="1"/>
</dbReference>
<dbReference type="Proteomes" id="UP000694723">
    <property type="component" value="Unplaced"/>
</dbReference>
<dbReference type="InterPro" id="IPR036179">
    <property type="entry name" value="Ig-like_dom_sf"/>
</dbReference>
<organism evidence="2 3">
    <name type="scientific">Sus scrofa</name>
    <name type="common">Pig</name>
    <dbReference type="NCBI Taxonomy" id="9823"/>
    <lineage>
        <taxon>Eukaryota</taxon>
        <taxon>Metazoa</taxon>
        <taxon>Chordata</taxon>
        <taxon>Craniata</taxon>
        <taxon>Vertebrata</taxon>
        <taxon>Euteleostomi</taxon>
        <taxon>Mammalia</taxon>
        <taxon>Eutheria</taxon>
        <taxon>Laurasiatheria</taxon>
        <taxon>Artiodactyla</taxon>
        <taxon>Suina</taxon>
        <taxon>Suidae</taxon>
        <taxon>Sus</taxon>
    </lineage>
</organism>